<gene>
    <name evidence="6" type="ORF">ACFQ14_14250</name>
</gene>
<evidence type="ECO:0000259" key="5">
    <source>
        <dbReference type="PROSITE" id="PS51007"/>
    </source>
</evidence>
<dbReference type="EMBL" id="JBHTJV010000013">
    <property type="protein sequence ID" value="MFD0917568.1"/>
    <property type="molecule type" value="Genomic_DNA"/>
</dbReference>
<protein>
    <submittedName>
        <fullName evidence="6">C-type cytochrome</fullName>
    </submittedName>
</protein>
<keyword evidence="1 4" id="KW-0349">Heme</keyword>
<evidence type="ECO:0000313" key="7">
    <source>
        <dbReference type="Proteomes" id="UP001597101"/>
    </source>
</evidence>
<keyword evidence="2 4" id="KW-0479">Metal-binding</keyword>
<evidence type="ECO:0000256" key="1">
    <source>
        <dbReference type="ARBA" id="ARBA00022617"/>
    </source>
</evidence>
<dbReference type="RefSeq" id="WP_377213425.1">
    <property type="nucleotide sequence ID" value="NZ_JBHTJV010000013.1"/>
</dbReference>
<evidence type="ECO:0000256" key="4">
    <source>
        <dbReference type="PROSITE-ProRule" id="PRU00433"/>
    </source>
</evidence>
<keyword evidence="7" id="KW-1185">Reference proteome</keyword>
<dbReference type="PANTHER" id="PTHR35008:SF8">
    <property type="entry name" value="ALCOHOL DEHYDROGENASE CYTOCHROME C SUBUNIT"/>
    <property type="match status" value="1"/>
</dbReference>
<feature type="domain" description="Cytochrome c" evidence="5">
    <location>
        <begin position="6"/>
        <end position="92"/>
    </location>
</feature>
<dbReference type="InterPro" id="IPR036909">
    <property type="entry name" value="Cyt_c-like_dom_sf"/>
</dbReference>
<organism evidence="6 7">
    <name type="scientific">Pseudahrensia aquimaris</name>
    <dbReference type="NCBI Taxonomy" id="744461"/>
    <lineage>
        <taxon>Bacteria</taxon>
        <taxon>Pseudomonadati</taxon>
        <taxon>Pseudomonadota</taxon>
        <taxon>Alphaproteobacteria</taxon>
        <taxon>Hyphomicrobiales</taxon>
        <taxon>Ahrensiaceae</taxon>
        <taxon>Pseudahrensia</taxon>
    </lineage>
</organism>
<dbReference type="PANTHER" id="PTHR35008">
    <property type="entry name" value="BLL4482 PROTEIN-RELATED"/>
    <property type="match status" value="1"/>
</dbReference>
<dbReference type="Proteomes" id="UP001597101">
    <property type="component" value="Unassembled WGS sequence"/>
</dbReference>
<keyword evidence="3 4" id="KW-0408">Iron</keyword>
<dbReference type="PROSITE" id="PS51007">
    <property type="entry name" value="CYTC"/>
    <property type="match status" value="1"/>
</dbReference>
<dbReference type="InterPro" id="IPR009056">
    <property type="entry name" value="Cyt_c-like_dom"/>
</dbReference>
<accession>A0ABW3FJ65</accession>
<comment type="caution">
    <text evidence="6">The sequence shown here is derived from an EMBL/GenBank/DDBJ whole genome shotgun (WGS) entry which is preliminary data.</text>
</comment>
<name>A0ABW3FJ65_9HYPH</name>
<sequence length="98" mass="10638">MPELLGAALEGEKAFNANCSSCHGTNASGKDGFAPPLVHKIYEPSHHSDMSFVLAVKQGVRQHHWPYGNMPPIAGVSDQEIADIIIYVRTLQRANGIQ</sequence>
<dbReference type="Gene3D" id="1.10.760.10">
    <property type="entry name" value="Cytochrome c-like domain"/>
    <property type="match status" value="1"/>
</dbReference>
<dbReference type="Pfam" id="PF00034">
    <property type="entry name" value="Cytochrom_C"/>
    <property type="match status" value="1"/>
</dbReference>
<evidence type="ECO:0000313" key="6">
    <source>
        <dbReference type="EMBL" id="MFD0917568.1"/>
    </source>
</evidence>
<reference evidence="7" key="1">
    <citation type="journal article" date="2019" name="Int. J. Syst. Evol. Microbiol.">
        <title>The Global Catalogue of Microorganisms (GCM) 10K type strain sequencing project: providing services to taxonomists for standard genome sequencing and annotation.</title>
        <authorList>
            <consortium name="The Broad Institute Genomics Platform"/>
            <consortium name="The Broad Institute Genome Sequencing Center for Infectious Disease"/>
            <person name="Wu L."/>
            <person name="Ma J."/>
        </authorList>
    </citation>
    <scope>NUCLEOTIDE SEQUENCE [LARGE SCALE GENOMIC DNA]</scope>
    <source>
        <strain evidence="7">CCUG 60023</strain>
    </source>
</reference>
<dbReference type="SUPFAM" id="SSF46626">
    <property type="entry name" value="Cytochrome c"/>
    <property type="match status" value="1"/>
</dbReference>
<dbReference type="InterPro" id="IPR051459">
    <property type="entry name" value="Cytochrome_c-type_DH"/>
</dbReference>
<evidence type="ECO:0000256" key="3">
    <source>
        <dbReference type="ARBA" id="ARBA00023004"/>
    </source>
</evidence>
<evidence type="ECO:0000256" key="2">
    <source>
        <dbReference type="ARBA" id="ARBA00022723"/>
    </source>
</evidence>
<proteinExistence type="predicted"/>